<proteinExistence type="predicted"/>
<comment type="caution">
    <text evidence="4">The sequence shown here is derived from an EMBL/GenBank/DDBJ whole genome shotgun (WGS) entry which is preliminary data.</text>
</comment>
<dbReference type="Proteomes" id="UP000564385">
    <property type="component" value="Unassembled WGS sequence"/>
</dbReference>
<dbReference type="GO" id="GO:0016747">
    <property type="term" value="F:acyltransferase activity, transferring groups other than amino-acyl groups"/>
    <property type="evidence" value="ECO:0007669"/>
    <property type="project" value="InterPro"/>
</dbReference>
<name>A0A852V4Y9_9BACT</name>
<dbReference type="InterPro" id="IPR000182">
    <property type="entry name" value="GNAT_dom"/>
</dbReference>
<keyword evidence="2" id="KW-0012">Acyltransferase</keyword>
<evidence type="ECO:0000313" key="4">
    <source>
        <dbReference type="EMBL" id="NYF88023.1"/>
    </source>
</evidence>
<feature type="domain" description="N-acetyltransferase" evidence="3">
    <location>
        <begin position="3"/>
        <end position="168"/>
    </location>
</feature>
<dbReference type="InterPro" id="IPR016181">
    <property type="entry name" value="Acyl_CoA_acyltransferase"/>
</dbReference>
<reference evidence="4 5" key="1">
    <citation type="submission" date="2020-07" db="EMBL/GenBank/DDBJ databases">
        <title>Genomic Encyclopedia of Type Strains, Phase IV (KMG-V): Genome sequencing to study the core and pangenomes of soil and plant-associated prokaryotes.</title>
        <authorList>
            <person name="Whitman W."/>
        </authorList>
    </citation>
    <scope>NUCLEOTIDE SEQUENCE [LARGE SCALE GENOMIC DNA]</scope>
    <source>
        <strain evidence="4 5">M8UP22</strain>
    </source>
</reference>
<dbReference type="CDD" id="cd04301">
    <property type="entry name" value="NAT_SF"/>
    <property type="match status" value="1"/>
</dbReference>
<protein>
    <submittedName>
        <fullName evidence="4">Ribosomal protein S18 acetylase RimI-like enzyme</fullName>
    </submittedName>
</protein>
<dbReference type="AlphaFoldDB" id="A0A852V4Y9"/>
<dbReference type="InterPro" id="IPR050832">
    <property type="entry name" value="Bact_Acetyltransf"/>
</dbReference>
<dbReference type="PROSITE" id="PS51186">
    <property type="entry name" value="GNAT"/>
    <property type="match status" value="1"/>
</dbReference>
<dbReference type="PANTHER" id="PTHR43877">
    <property type="entry name" value="AMINOALKYLPHOSPHONATE N-ACETYLTRANSFERASE-RELATED-RELATED"/>
    <property type="match status" value="1"/>
</dbReference>
<evidence type="ECO:0000256" key="1">
    <source>
        <dbReference type="ARBA" id="ARBA00022679"/>
    </source>
</evidence>
<gene>
    <name evidence="4" type="ORF">HDF08_000090</name>
</gene>
<organism evidence="4 5">
    <name type="scientific">Tunturiibacter lichenicola</name>
    <dbReference type="NCBI Taxonomy" id="2051959"/>
    <lineage>
        <taxon>Bacteria</taxon>
        <taxon>Pseudomonadati</taxon>
        <taxon>Acidobacteriota</taxon>
        <taxon>Terriglobia</taxon>
        <taxon>Terriglobales</taxon>
        <taxon>Acidobacteriaceae</taxon>
        <taxon>Tunturiibacter</taxon>
    </lineage>
</organism>
<dbReference type="Gene3D" id="3.40.630.30">
    <property type="match status" value="1"/>
</dbReference>
<evidence type="ECO:0000256" key="2">
    <source>
        <dbReference type="ARBA" id="ARBA00023315"/>
    </source>
</evidence>
<dbReference type="SUPFAM" id="SSF55729">
    <property type="entry name" value="Acyl-CoA N-acyltransferases (Nat)"/>
    <property type="match status" value="1"/>
</dbReference>
<dbReference type="PANTHER" id="PTHR43877:SF2">
    <property type="entry name" value="AMINOALKYLPHOSPHONATE N-ACETYLTRANSFERASE-RELATED"/>
    <property type="match status" value="1"/>
</dbReference>
<dbReference type="GO" id="GO:0005840">
    <property type="term" value="C:ribosome"/>
    <property type="evidence" value="ECO:0007669"/>
    <property type="project" value="UniProtKB-KW"/>
</dbReference>
<dbReference type="Pfam" id="PF13673">
    <property type="entry name" value="Acetyltransf_10"/>
    <property type="match status" value="1"/>
</dbReference>
<accession>A0A852V4Y9</accession>
<sequence>MKMIFVPATYADIDELVTFVNNAYRGKSAEAGWASEAKLIGGQRIDSTILAETVANGKATVLLMRDDHKAPLAGCVSLETTDEPAVWYLSMLAIDPQRQADGLGRTLLSYAEDYVKARRAQKVRITVIWLRHSLSEWYERRGYRRTGKTEPFPYDDQRFGVPARNDLYFEVFEKVLD</sequence>
<evidence type="ECO:0000313" key="5">
    <source>
        <dbReference type="Proteomes" id="UP000564385"/>
    </source>
</evidence>
<keyword evidence="1" id="KW-0808">Transferase</keyword>
<evidence type="ECO:0000259" key="3">
    <source>
        <dbReference type="PROSITE" id="PS51186"/>
    </source>
</evidence>
<dbReference type="EMBL" id="JACCCU010000001">
    <property type="protein sequence ID" value="NYF88023.1"/>
    <property type="molecule type" value="Genomic_DNA"/>
</dbReference>